<dbReference type="GO" id="GO:0032259">
    <property type="term" value="P:methylation"/>
    <property type="evidence" value="ECO:0007669"/>
    <property type="project" value="UniProtKB-KW"/>
</dbReference>
<dbReference type="PANTHER" id="PTHR34203:SF15">
    <property type="entry name" value="SLL1173 PROTEIN"/>
    <property type="match status" value="1"/>
</dbReference>
<evidence type="ECO:0000259" key="1">
    <source>
        <dbReference type="Pfam" id="PF05050"/>
    </source>
</evidence>
<dbReference type="RefSeq" id="WP_167181841.1">
    <property type="nucleotide sequence ID" value="NZ_JAAONZ010000002.1"/>
</dbReference>
<protein>
    <submittedName>
        <fullName evidence="2">FkbM family methyltransferase</fullName>
    </submittedName>
</protein>
<dbReference type="AlphaFoldDB" id="A0A9E5MGG2"/>
<sequence>MQIHGIHLIEQDDMVIRHQKKTGQPFESESVDAWQLACLSGGIVFDVGAYTGLYALLAAKQGACVFAFEPNPAVFARLNENIDNNQFEGCGQIFAKQMAVSDVVGQCALVVNPRVQLTSGGAVVAGTGITTVTIDMLEVQDQIAAIKIDVEGHECAVIRGALATLRRCMPLIITEALNDAALRDQCSLLEPLGYTHTKADQWNIIWRPELH</sequence>
<dbReference type="NCBIfam" id="TIGR01444">
    <property type="entry name" value="fkbM_fam"/>
    <property type="match status" value="1"/>
</dbReference>
<proteinExistence type="predicted"/>
<gene>
    <name evidence="2" type="ORF">G8770_03580</name>
</gene>
<feature type="domain" description="Methyltransferase FkbM" evidence="1">
    <location>
        <begin position="46"/>
        <end position="176"/>
    </location>
</feature>
<dbReference type="Proteomes" id="UP000787472">
    <property type="component" value="Unassembled WGS sequence"/>
</dbReference>
<dbReference type="SUPFAM" id="SSF53335">
    <property type="entry name" value="S-adenosyl-L-methionine-dependent methyltransferases"/>
    <property type="match status" value="1"/>
</dbReference>
<keyword evidence="2" id="KW-0489">Methyltransferase</keyword>
<keyword evidence="3" id="KW-1185">Reference proteome</keyword>
<reference evidence="2" key="1">
    <citation type="submission" date="2020-03" db="EMBL/GenBank/DDBJ databases">
        <authorList>
            <person name="Guo F."/>
        </authorList>
    </citation>
    <scope>NUCLEOTIDE SEQUENCE</scope>
    <source>
        <strain evidence="2">JCM 30134</strain>
    </source>
</reference>
<dbReference type="InterPro" id="IPR029063">
    <property type="entry name" value="SAM-dependent_MTases_sf"/>
</dbReference>
<name>A0A9E5MGG2_9GAMM</name>
<accession>A0A9E5MGG2</accession>
<evidence type="ECO:0000313" key="2">
    <source>
        <dbReference type="EMBL" id="NHO64626.1"/>
    </source>
</evidence>
<dbReference type="EMBL" id="JAAONZ010000002">
    <property type="protein sequence ID" value="NHO64626.1"/>
    <property type="molecule type" value="Genomic_DNA"/>
</dbReference>
<dbReference type="Pfam" id="PF05050">
    <property type="entry name" value="Methyltransf_21"/>
    <property type="match status" value="1"/>
</dbReference>
<evidence type="ECO:0000313" key="3">
    <source>
        <dbReference type="Proteomes" id="UP000787472"/>
    </source>
</evidence>
<organism evidence="2 3">
    <name type="scientific">Pseudomaricurvus hydrocarbonicus</name>
    <dbReference type="NCBI Taxonomy" id="1470433"/>
    <lineage>
        <taxon>Bacteria</taxon>
        <taxon>Pseudomonadati</taxon>
        <taxon>Pseudomonadota</taxon>
        <taxon>Gammaproteobacteria</taxon>
        <taxon>Cellvibrionales</taxon>
        <taxon>Cellvibrionaceae</taxon>
        <taxon>Pseudomaricurvus</taxon>
    </lineage>
</organism>
<dbReference type="InterPro" id="IPR052514">
    <property type="entry name" value="SAM-dependent_MTase"/>
</dbReference>
<dbReference type="GO" id="GO:0008168">
    <property type="term" value="F:methyltransferase activity"/>
    <property type="evidence" value="ECO:0007669"/>
    <property type="project" value="UniProtKB-KW"/>
</dbReference>
<dbReference type="PANTHER" id="PTHR34203">
    <property type="entry name" value="METHYLTRANSFERASE, FKBM FAMILY PROTEIN"/>
    <property type="match status" value="1"/>
</dbReference>
<dbReference type="InterPro" id="IPR006342">
    <property type="entry name" value="FkbM_mtfrase"/>
</dbReference>
<dbReference type="Gene3D" id="3.40.50.150">
    <property type="entry name" value="Vaccinia Virus protein VP39"/>
    <property type="match status" value="1"/>
</dbReference>
<comment type="caution">
    <text evidence="2">The sequence shown here is derived from an EMBL/GenBank/DDBJ whole genome shotgun (WGS) entry which is preliminary data.</text>
</comment>
<keyword evidence="2" id="KW-0808">Transferase</keyword>